<dbReference type="SUPFAM" id="SSF55031">
    <property type="entry name" value="Bacterial exopeptidase dimerisation domain"/>
    <property type="match status" value="1"/>
</dbReference>
<dbReference type="AlphaFoldDB" id="A0A085G534"/>
<dbReference type="Gene3D" id="3.30.70.360">
    <property type="match status" value="1"/>
</dbReference>
<dbReference type="Pfam" id="PF07687">
    <property type="entry name" value="M20_dimer"/>
    <property type="match status" value="1"/>
</dbReference>
<dbReference type="PANTHER" id="PTHR11014">
    <property type="entry name" value="PEPTIDASE M20 FAMILY MEMBER"/>
    <property type="match status" value="1"/>
</dbReference>
<dbReference type="Proteomes" id="UP000028640">
    <property type="component" value="Unassembled WGS sequence"/>
</dbReference>
<dbReference type="GO" id="GO:0016787">
    <property type="term" value="F:hydrolase activity"/>
    <property type="evidence" value="ECO:0007669"/>
    <property type="project" value="UniProtKB-KW"/>
</dbReference>
<dbReference type="EMBL" id="JMPJ01000066">
    <property type="protein sequence ID" value="KFC78829.1"/>
    <property type="molecule type" value="Genomic_DNA"/>
</dbReference>
<dbReference type="Pfam" id="PF01546">
    <property type="entry name" value="Peptidase_M20"/>
    <property type="match status" value="1"/>
</dbReference>
<dbReference type="NCBIfam" id="TIGR01891">
    <property type="entry name" value="amidohydrolases"/>
    <property type="match status" value="1"/>
</dbReference>
<organism evidence="5 6">
    <name type="scientific">Ewingella americana (strain ATCC 33852 / DSM 4580 / CCUG 14506 / JCM 5911 / LMG 7869 / NCTC 12157 / CDC 1468-78)</name>
    <dbReference type="NCBI Taxonomy" id="910964"/>
    <lineage>
        <taxon>Bacteria</taxon>
        <taxon>Pseudomonadati</taxon>
        <taxon>Pseudomonadota</taxon>
        <taxon>Gammaproteobacteria</taxon>
        <taxon>Enterobacterales</taxon>
        <taxon>Yersiniaceae</taxon>
        <taxon>Ewingella</taxon>
    </lineage>
</organism>
<dbReference type="InterPro" id="IPR036264">
    <property type="entry name" value="Bact_exopeptidase_dim_dom"/>
</dbReference>
<comment type="cofactor">
    <cofactor evidence="3">
        <name>Mn(2+)</name>
        <dbReference type="ChEBI" id="CHEBI:29035"/>
    </cofactor>
    <text evidence="3">The Mn(2+) ion enhances activity.</text>
</comment>
<dbReference type="FunFam" id="3.30.70.360:FF:000014">
    <property type="entry name" value="N-acyl-L-amino acid amidohydrolase"/>
    <property type="match status" value="1"/>
</dbReference>
<dbReference type="InterPro" id="IPR017439">
    <property type="entry name" value="Amidohydrolase"/>
</dbReference>
<keyword evidence="6" id="KW-1185">Reference proteome</keyword>
<evidence type="ECO:0000313" key="5">
    <source>
        <dbReference type="EMBL" id="KFC78829.1"/>
    </source>
</evidence>
<dbReference type="EC" id="3.-.-.-" evidence="5"/>
<feature type="binding site" evidence="3">
    <location>
        <position position="365"/>
    </location>
    <ligand>
        <name>Mn(2+)</name>
        <dbReference type="ChEBI" id="CHEBI:29035"/>
        <label>2</label>
    </ligand>
</feature>
<feature type="binding site" evidence="3">
    <location>
        <position position="140"/>
    </location>
    <ligand>
        <name>Mn(2+)</name>
        <dbReference type="ChEBI" id="CHEBI:29035"/>
        <label>2</label>
    </ligand>
</feature>
<dbReference type="GO" id="GO:0046872">
    <property type="term" value="F:metal ion binding"/>
    <property type="evidence" value="ECO:0007669"/>
    <property type="project" value="UniProtKB-KW"/>
</dbReference>
<feature type="binding site" evidence="3">
    <location>
        <position position="104"/>
    </location>
    <ligand>
        <name>Mn(2+)</name>
        <dbReference type="ChEBI" id="CHEBI:29035"/>
        <label>2</label>
    </ligand>
</feature>
<name>A0A085G534_EWIA3</name>
<evidence type="ECO:0000313" key="6">
    <source>
        <dbReference type="Proteomes" id="UP000028640"/>
    </source>
</evidence>
<dbReference type="GeneID" id="78382073"/>
<accession>A0A085G534</accession>
<dbReference type="InterPro" id="IPR002933">
    <property type="entry name" value="Peptidase_M20"/>
</dbReference>
<dbReference type="eggNOG" id="COG1473">
    <property type="taxonomic scope" value="Bacteria"/>
</dbReference>
<dbReference type="SUPFAM" id="SSF53187">
    <property type="entry name" value="Zn-dependent exopeptidases"/>
    <property type="match status" value="1"/>
</dbReference>
<dbReference type="RefSeq" id="WP_324254572.1">
    <property type="nucleotide sequence ID" value="NZ_JMPJ01000066.1"/>
</dbReference>
<dbReference type="InterPro" id="IPR011650">
    <property type="entry name" value="Peptidase_M20_dimer"/>
</dbReference>
<keyword evidence="3" id="KW-0464">Manganese</keyword>
<comment type="caution">
    <text evidence="5">The sequence shown here is derived from an EMBL/GenBank/DDBJ whole genome shotgun (WGS) entry which is preliminary data.</text>
</comment>
<sequence length="395" mass="43128">MMTLCFESLLQDVKPKVIAWRRHIHAHPELSFQEQATADYIANELATFEHLELRRLTPNSVVAELRGAHPGPTYALRADIDALPIQEETDEPFCSTVPGVMHACGHDAHSAMLLGAAWVLSQCQSELHGSVRFIFQHAEELPPGGAQELVNLGVLDGVSQIFGLHVMPNYPTGEVGLKEGVFCASSDNFDIVIHGKGGHGSMPQLCIDPVVIGAEMVMALQTLVSRRLDPLRVPVLTVATFQGGESYNVIPERARLAGTLRTHDSGVRQQVPALMEQTIAGIASSYGAKHEIRWTPGYVNGDNHPDACAVARQVIANTLGQEALREIEHPLFGGEDFSSYQQVVPGCFLFIGSGNEAIGATYNVHHPRFKLDEEVLQIGVKLHVGFIRHLLINQD</sequence>
<gene>
    <name evidence="5" type="ORF">GEAM_3392</name>
</gene>
<feature type="domain" description="Peptidase M20 dimerisation" evidence="4">
    <location>
        <begin position="188"/>
        <end position="280"/>
    </location>
</feature>
<evidence type="ECO:0000256" key="1">
    <source>
        <dbReference type="ARBA" id="ARBA00006153"/>
    </source>
</evidence>
<dbReference type="PIRSF" id="PIRSF005962">
    <property type="entry name" value="Pept_M20D_amidohydro"/>
    <property type="match status" value="1"/>
</dbReference>
<dbReference type="Gene3D" id="3.40.630.10">
    <property type="entry name" value="Zn peptidases"/>
    <property type="match status" value="1"/>
</dbReference>
<evidence type="ECO:0000259" key="4">
    <source>
        <dbReference type="Pfam" id="PF07687"/>
    </source>
</evidence>
<reference evidence="5 6" key="1">
    <citation type="submission" date="2014-05" db="EMBL/GenBank/DDBJ databases">
        <title>ATOL: Assembling a taxonomically balanced genome-scale reconstruction of the evolutionary history of the Enterobacteriaceae.</title>
        <authorList>
            <person name="Plunkett G.III."/>
            <person name="Neeno-Eckwall E.C."/>
            <person name="Glasner J.D."/>
            <person name="Perna N.T."/>
        </authorList>
    </citation>
    <scope>NUCLEOTIDE SEQUENCE [LARGE SCALE GENOMIC DNA]</scope>
    <source>
        <strain evidence="5 6">ATCC 33852</strain>
    </source>
</reference>
<protein>
    <submittedName>
        <fullName evidence="5">M20 family peptidase</fullName>
        <ecNumber evidence="5">3.-.-.-</ecNumber>
    </submittedName>
</protein>
<dbReference type="STRING" id="910964.GEAM_3392"/>
<evidence type="ECO:0000256" key="3">
    <source>
        <dbReference type="PIRSR" id="PIRSR005962-1"/>
    </source>
</evidence>
<feature type="binding site" evidence="3">
    <location>
        <position position="106"/>
    </location>
    <ligand>
        <name>Mn(2+)</name>
        <dbReference type="ChEBI" id="CHEBI:29035"/>
        <label>2</label>
    </ligand>
</feature>
<comment type="similarity">
    <text evidence="1">Belongs to the peptidase M20 family.</text>
</comment>
<proteinExistence type="inferred from homology"/>
<keyword evidence="3" id="KW-0479">Metal-binding</keyword>
<dbReference type="PANTHER" id="PTHR11014:SF63">
    <property type="entry name" value="METALLOPEPTIDASE, PUTATIVE (AFU_ORTHOLOGUE AFUA_6G09600)-RELATED"/>
    <property type="match status" value="1"/>
</dbReference>
<feature type="binding site" evidence="3">
    <location>
        <position position="165"/>
    </location>
    <ligand>
        <name>Mn(2+)</name>
        <dbReference type="ChEBI" id="CHEBI:29035"/>
        <label>2</label>
    </ligand>
</feature>
<keyword evidence="2 5" id="KW-0378">Hydrolase</keyword>
<evidence type="ECO:0000256" key="2">
    <source>
        <dbReference type="ARBA" id="ARBA00022801"/>
    </source>
</evidence>